<evidence type="ECO:0000259" key="1">
    <source>
        <dbReference type="Pfam" id="PF00107"/>
    </source>
</evidence>
<keyword evidence="3" id="KW-1185">Reference proteome</keyword>
<organism evidence="2 3">
    <name type="scientific">Pisolithus microcarpus 441</name>
    <dbReference type="NCBI Taxonomy" id="765257"/>
    <lineage>
        <taxon>Eukaryota</taxon>
        <taxon>Fungi</taxon>
        <taxon>Dikarya</taxon>
        <taxon>Basidiomycota</taxon>
        <taxon>Agaricomycotina</taxon>
        <taxon>Agaricomycetes</taxon>
        <taxon>Agaricomycetidae</taxon>
        <taxon>Boletales</taxon>
        <taxon>Sclerodermatineae</taxon>
        <taxon>Pisolithaceae</taxon>
        <taxon>Pisolithus</taxon>
    </lineage>
</organism>
<sequence length="311" mass="33824">MPWHRALFLQEKQGSFKVGTRPTPSPRAGEILVKALAAELNPADWKIHRGQWVQGDVSNFKRGDKLYQCVPDNKYILAHADTTPKLPSNITFDEAASIPVGMAMAAIPLLKAPWEGGCGQYAGQPAHIFGGACCVGQYTIQFARISGFCPIIVTASPHSTALVTSLDATHVVDRNQPSTQIASEVAKIASAPIQLVFDAVGVESTQEVGYETLSGDGNMITVHRLLIKEKEGSRKVVVWPFGSLQVPVHRVFGVEFAKRLRKLIERGEIKPNRVEVLPGSLDGVESGIKRLRDNLVSGMKLVVRPGETETE</sequence>
<dbReference type="PANTHER" id="PTHR45348">
    <property type="entry name" value="HYPOTHETICAL OXIDOREDUCTASE (EUROFUNG)"/>
    <property type="match status" value="1"/>
</dbReference>
<dbReference type="HOGENOM" id="CLU_026673_16_5_1"/>
<dbReference type="CDD" id="cd08249">
    <property type="entry name" value="enoyl_reductase_like"/>
    <property type="match status" value="1"/>
</dbReference>
<dbReference type="PANTHER" id="PTHR45348:SF2">
    <property type="entry name" value="ZINC-TYPE ALCOHOL DEHYDROGENASE-LIKE PROTEIN C2E1P3.01"/>
    <property type="match status" value="1"/>
</dbReference>
<dbReference type="SUPFAM" id="SSF51735">
    <property type="entry name" value="NAD(P)-binding Rossmann-fold domains"/>
    <property type="match status" value="1"/>
</dbReference>
<dbReference type="InterPro" id="IPR036291">
    <property type="entry name" value="NAD(P)-bd_dom_sf"/>
</dbReference>
<dbReference type="InterPro" id="IPR047122">
    <property type="entry name" value="Trans-enoyl_RdTase-like"/>
</dbReference>
<dbReference type="OrthoDB" id="3233595at2759"/>
<name>A0A0C9ZR40_9AGAM</name>
<dbReference type="InterPro" id="IPR011032">
    <property type="entry name" value="GroES-like_sf"/>
</dbReference>
<accession>A0A0C9ZR40</accession>
<dbReference type="STRING" id="765257.A0A0C9ZR40"/>
<dbReference type="AlphaFoldDB" id="A0A0C9ZR40"/>
<dbReference type="Pfam" id="PF00107">
    <property type="entry name" value="ADH_zinc_N"/>
    <property type="match status" value="1"/>
</dbReference>
<dbReference type="Proteomes" id="UP000054018">
    <property type="component" value="Unassembled WGS sequence"/>
</dbReference>
<reference evidence="3" key="2">
    <citation type="submission" date="2015-01" db="EMBL/GenBank/DDBJ databases">
        <title>Evolutionary Origins and Diversification of the Mycorrhizal Mutualists.</title>
        <authorList>
            <consortium name="DOE Joint Genome Institute"/>
            <consortium name="Mycorrhizal Genomics Consortium"/>
            <person name="Kohler A."/>
            <person name="Kuo A."/>
            <person name="Nagy L.G."/>
            <person name="Floudas D."/>
            <person name="Copeland A."/>
            <person name="Barry K.W."/>
            <person name="Cichocki N."/>
            <person name="Veneault-Fourrey C."/>
            <person name="LaButti K."/>
            <person name="Lindquist E.A."/>
            <person name="Lipzen A."/>
            <person name="Lundell T."/>
            <person name="Morin E."/>
            <person name="Murat C."/>
            <person name="Riley R."/>
            <person name="Ohm R."/>
            <person name="Sun H."/>
            <person name="Tunlid A."/>
            <person name="Henrissat B."/>
            <person name="Grigoriev I.V."/>
            <person name="Hibbett D.S."/>
            <person name="Martin F."/>
        </authorList>
    </citation>
    <scope>NUCLEOTIDE SEQUENCE [LARGE SCALE GENOMIC DNA]</scope>
    <source>
        <strain evidence="3">441</strain>
    </source>
</reference>
<dbReference type="InterPro" id="IPR013149">
    <property type="entry name" value="ADH-like_C"/>
</dbReference>
<dbReference type="EMBL" id="KN833713">
    <property type="protein sequence ID" value="KIK24747.1"/>
    <property type="molecule type" value="Genomic_DNA"/>
</dbReference>
<gene>
    <name evidence="2" type="ORF">PISMIDRAFT_29041</name>
</gene>
<protein>
    <recommendedName>
        <fullName evidence="1">Alcohol dehydrogenase-like C-terminal domain-containing protein</fullName>
    </recommendedName>
</protein>
<proteinExistence type="predicted"/>
<reference evidence="2 3" key="1">
    <citation type="submission" date="2014-04" db="EMBL/GenBank/DDBJ databases">
        <authorList>
            <consortium name="DOE Joint Genome Institute"/>
            <person name="Kuo A."/>
            <person name="Kohler A."/>
            <person name="Costa M.D."/>
            <person name="Nagy L.G."/>
            <person name="Floudas D."/>
            <person name="Copeland A."/>
            <person name="Barry K.W."/>
            <person name="Cichocki N."/>
            <person name="Veneault-Fourrey C."/>
            <person name="LaButti K."/>
            <person name="Lindquist E.A."/>
            <person name="Lipzen A."/>
            <person name="Lundell T."/>
            <person name="Morin E."/>
            <person name="Murat C."/>
            <person name="Sun H."/>
            <person name="Tunlid A."/>
            <person name="Henrissat B."/>
            <person name="Grigoriev I.V."/>
            <person name="Hibbett D.S."/>
            <person name="Martin F."/>
            <person name="Nordberg H.P."/>
            <person name="Cantor M.N."/>
            <person name="Hua S.X."/>
        </authorList>
    </citation>
    <scope>NUCLEOTIDE SEQUENCE [LARGE SCALE GENOMIC DNA]</scope>
    <source>
        <strain evidence="2 3">441</strain>
    </source>
</reference>
<evidence type="ECO:0000313" key="3">
    <source>
        <dbReference type="Proteomes" id="UP000054018"/>
    </source>
</evidence>
<evidence type="ECO:0000313" key="2">
    <source>
        <dbReference type="EMBL" id="KIK24747.1"/>
    </source>
</evidence>
<dbReference type="SUPFAM" id="SSF50129">
    <property type="entry name" value="GroES-like"/>
    <property type="match status" value="1"/>
</dbReference>
<feature type="domain" description="Alcohol dehydrogenase-like C-terminal" evidence="1">
    <location>
        <begin position="135"/>
        <end position="222"/>
    </location>
</feature>
<dbReference type="Gene3D" id="3.40.50.720">
    <property type="entry name" value="NAD(P)-binding Rossmann-like Domain"/>
    <property type="match status" value="1"/>
</dbReference>
<dbReference type="GO" id="GO:0016651">
    <property type="term" value="F:oxidoreductase activity, acting on NAD(P)H"/>
    <property type="evidence" value="ECO:0007669"/>
    <property type="project" value="InterPro"/>
</dbReference>
<dbReference type="Gene3D" id="3.90.180.10">
    <property type="entry name" value="Medium-chain alcohol dehydrogenases, catalytic domain"/>
    <property type="match status" value="1"/>
</dbReference>